<name>A0A102KA74_9BURK</name>
<dbReference type="InterPro" id="IPR000873">
    <property type="entry name" value="AMP-dep_synth/lig_dom"/>
</dbReference>
<sequence>MDADPTQLRGVAAVQPDPAGYRPVAIGAAPPDIAQRDGCWTLRASTALGAYPRRLTDRLVSGAHAHPDRWLVAQRGADGAWIGISYAQMLERARAIGQALLDRGLSAERPVAILSGNDLDHLQIAFGAMWAGIPYAPLSPAYSLVSSDYGKLRHALALLTPGLVFAADGDAFRAALDATVPADVERVVVSAADGMRGVTRFAALLDTVPHSVDAAHDAITGDTIAKFLFTSGSTRLPKAVPTTHRMLCSNQQMLLETFPQFGIEPPVLVDWLPWNHTFGGSHNVGIALYNGGTLYVDDGRPVVGKFDETLRNLREIAPTVYFNVPKGWEELTAALETDAALRATFFSRVKMYFFAGAGLSQAAWDRLERVTLAHCGERIRIMAGLGMTEAAPSCMFTTGPMSGAGYIGLPAPGCDVKLVPVDGKLEARFRGPNVMAGYWRASGDDAREVFDDEGYYRSGDAVRFVDAQRPEIGLMFDGRIAEDFKLSSGTFVSVGPMRARIVSNGAPYVQDAVVTGMNRDDVGVMIFPRVDECRRLAGAGPDADVRTVLQAPRVRAFFADLLVRLNREATGSATFIARLCLLDTPPSLDLGEVTDKGSINQRAVLAQRAALVDAMYAADAADAGVLMAGPRGA</sequence>
<dbReference type="EMBL" id="LOTN01000038">
    <property type="protein sequence ID" value="KUZ88110.1"/>
    <property type="molecule type" value="Genomic_DNA"/>
</dbReference>
<dbReference type="SUPFAM" id="SSF56801">
    <property type="entry name" value="Acetyl-CoA synthetase-like"/>
    <property type="match status" value="1"/>
</dbReference>
<dbReference type="RefSeq" id="WP_059634925.1">
    <property type="nucleotide sequence ID" value="NZ_LOTK01000041.1"/>
</dbReference>
<organism evidence="2 3">
    <name type="scientific">Burkholderia ubonensis</name>
    <dbReference type="NCBI Taxonomy" id="101571"/>
    <lineage>
        <taxon>Bacteria</taxon>
        <taxon>Pseudomonadati</taxon>
        <taxon>Pseudomonadota</taxon>
        <taxon>Betaproteobacteria</taxon>
        <taxon>Burkholderiales</taxon>
        <taxon>Burkholderiaceae</taxon>
        <taxon>Burkholderia</taxon>
        <taxon>Burkholderia cepacia complex</taxon>
    </lineage>
</organism>
<protein>
    <submittedName>
        <fullName evidence="2">Feruloyl-CoA synthase</fullName>
    </submittedName>
</protein>
<accession>A0A102KA74</accession>
<gene>
    <name evidence="2" type="ORF">WI38_20805</name>
</gene>
<proteinExistence type="predicted"/>
<dbReference type="Pfam" id="PF00501">
    <property type="entry name" value="AMP-binding"/>
    <property type="match status" value="1"/>
</dbReference>
<dbReference type="PANTHER" id="PTHR24096">
    <property type="entry name" value="LONG-CHAIN-FATTY-ACID--COA LIGASE"/>
    <property type="match status" value="1"/>
</dbReference>
<dbReference type="Gene3D" id="3.40.50.12780">
    <property type="entry name" value="N-terminal domain of ligase-like"/>
    <property type="match status" value="1"/>
</dbReference>
<dbReference type="GO" id="GO:0016405">
    <property type="term" value="F:CoA-ligase activity"/>
    <property type="evidence" value="ECO:0007669"/>
    <property type="project" value="TreeGrafter"/>
</dbReference>
<feature type="domain" description="AMP-dependent synthetase/ligase" evidence="1">
    <location>
        <begin position="63"/>
        <end position="439"/>
    </location>
</feature>
<dbReference type="InterPro" id="IPR042099">
    <property type="entry name" value="ANL_N_sf"/>
</dbReference>
<dbReference type="CDD" id="cd05921">
    <property type="entry name" value="FCS"/>
    <property type="match status" value="1"/>
</dbReference>
<dbReference type="PANTHER" id="PTHR24096:SF420">
    <property type="entry name" value="LONG-CHAIN-FATTY-ACID--COA LIGASE-RELATED"/>
    <property type="match status" value="1"/>
</dbReference>
<dbReference type="AlphaFoldDB" id="A0A102KA74"/>
<evidence type="ECO:0000313" key="2">
    <source>
        <dbReference type="EMBL" id="KUZ88110.1"/>
    </source>
</evidence>
<evidence type="ECO:0000259" key="1">
    <source>
        <dbReference type="Pfam" id="PF00501"/>
    </source>
</evidence>
<dbReference type="Proteomes" id="UP000065521">
    <property type="component" value="Unassembled WGS sequence"/>
</dbReference>
<reference evidence="2 3" key="1">
    <citation type="submission" date="2015-11" db="EMBL/GenBank/DDBJ databases">
        <title>Expanding the genomic diversity of Burkholderia species for the development of highly accurate diagnostics.</title>
        <authorList>
            <person name="Sahl J."/>
            <person name="Keim P."/>
            <person name="Wagner D."/>
        </authorList>
    </citation>
    <scope>NUCLEOTIDE SEQUENCE [LARGE SCALE GENOMIC DNA]</scope>
    <source>
        <strain evidence="2 3">RF32-BP4</strain>
    </source>
</reference>
<evidence type="ECO:0000313" key="3">
    <source>
        <dbReference type="Proteomes" id="UP000065521"/>
    </source>
</evidence>
<dbReference type="Pfam" id="PF23562">
    <property type="entry name" value="AMP-binding_C_3"/>
    <property type="match status" value="1"/>
</dbReference>
<comment type="caution">
    <text evidence="2">The sequence shown here is derived from an EMBL/GenBank/DDBJ whole genome shotgun (WGS) entry which is preliminary data.</text>
</comment>